<keyword evidence="1" id="KW-1133">Transmembrane helix</keyword>
<feature type="transmembrane region" description="Helical" evidence="1">
    <location>
        <begin position="20"/>
        <end position="39"/>
    </location>
</feature>
<evidence type="ECO:0000256" key="1">
    <source>
        <dbReference type="SAM" id="Phobius"/>
    </source>
</evidence>
<protein>
    <submittedName>
        <fullName evidence="2">Uncharacterized protein</fullName>
    </submittedName>
</protein>
<reference evidence="2 3" key="2">
    <citation type="journal article" date="2022" name="Mol. Biol. Evol.">
        <title>Comparative Genomics Reveals Insights into the Divergent Evolution of Astigmatic Mites and Household Pest Adaptations.</title>
        <authorList>
            <person name="Xiong Q."/>
            <person name="Wan A.T."/>
            <person name="Liu X."/>
            <person name="Fung C.S."/>
            <person name="Xiao X."/>
            <person name="Malainual N."/>
            <person name="Hou J."/>
            <person name="Wang L."/>
            <person name="Wang M."/>
            <person name="Yang K.Y."/>
            <person name="Cui Y."/>
            <person name="Leung E.L."/>
            <person name="Nong W."/>
            <person name="Shin S.K."/>
            <person name="Au S.W."/>
            <person name="Jeong K.Y."/>
            <person name="Chew F.T."/>
            <person name="Hui J.H."/>
            <person name="Leung T.F."/>
            <person name="Tungtrongchitr A."/>
            <person name="Zhong N."/>
            <person name="Liu Z."/>
            <person name="Tsui S.K."/>
        </authorList>
    </citation>
    <scope>NUCLEOTIDE SEQUENCE [LARGE SCALE GENOMIC DNA]</scope>
    <source>
        <strain evidence="2">Derp</strain>
    </source>
</reference>
<proteinExistence type="predicted"/>
<evidence type="ECO:0000313" key="2">
    <source>
        <dbReference type="EMBL" id="KAH9414432.1"/>
    </source>
</evidence>
<keyword evidence="3" id="KW-1185">Reference proteome</keyword>
<evidence type="ECO:0000313" key="3">
    <source>
        <dbReference type="Proteomes" id="UP000887458"/>
    </source>
</evidence>
<accession>A0ABQ8IW62</accession>
<sequence>MLFIQEISNYGRKKSIRNFYKINVPMMMMMIIVILRLLHFPNSPFLYEILIDFIVINCVQSINCQFKNDDYAIRILHGHSNLNIN</sequence>
<keyword evidence="1" id="KW-0472">Membrane</keyword>
<comment type="caution">
    <text evidence="2">The sequence shown here is derived from an EMBL/GenBank/DDBJ whole genome shotgun (WGS) entry which is preliminary data.</text>
</comment>
<dbReference type="Proteomes" id="UP000887458">
    <property type="component" value="Unassembled WGS sequence"/>
</dbReference>
<organism evidence="2 3">
    <name type="scientific">Dermatophagoides pteronyssinus</name>
    <name type="common">European house dust mite</name>
    <dbReference type="NCBI Taxonomy" id="6956"/>
    <lineage>
        <taxon>Eukaryota</taxon>
        <taxon>Metazoa</taxon>
        <taxon>Ecdysozoa</taxon>
        <taxon>Arthropoda</taxon>
        <taxon>Chelicerata</taxon>
        <taxon>Arachnida</taxon>
        <taxon>Acari</taxon>
        <taxon>Acariformes</taxon>
        <taxon>Sarcoptiformes</taxon>
        <taxon>Astigmata</taxon>
        <taxon>Psoroptidia</taxon>
        <taxon>Analgoidea</taxon>
        <taxon>Pyroglyphidae</taxon>
        <taxon>Dermatophagoidinae</taxon>
        <taxon>Dermatophagoides</taxon>
    </lineage>
</organism>
<gene>
    <name evidence="2" type="ORF">DERP_014453</name>
</gene>
<dbReference type="EMBL" id="NJHN03000110">
    <property type="protein sequence ID" value="KAH9414432.1"/>
    <property type="molecule type" value="Genomic_DNA"/>
</dbReference>
<keyword evidence="1" id="KW-0812">Transmembrane</keyword>
<reference evidence="2 3" key="1">
    <citation type="journal article" date="2018" name="J. Allergy Clin. Immunol.">
        <title>High-quality assembly of Dermatophagoides pteronyssinus genome and transcriptome reveals a wide range of novel allergens.</title>
        <authorList>
            <person name="Liu X.Y."/>
            <person name="Yang K.Y."/>
            <person name="Wang M.Q."/>
            <person name="Kwok J.S."/>
            <person name="Zeng X."/>
            <person name="Yang Z."/>
            <person name="Xiao X.J."/>
            <person name="Lau C.P."/>
            <person name="Li Y."/>
            <person name="Huang Z.M."/>
            <person name="Ba J.G."/>
            <person name="Yim A.K."/>
            <person name="Ouyang C.Y."/>
            <person name="Ngai S.M."/>
            <person name="Chan T.F."/>
            <person name="Leung E.L."/>
            <person name="Liu L."/>
            <person name="Liu Z.G."/>
            <person name="Tsui S.K."/>
        </authorList>
    </citation>
    <scope>NUCLEOTIDE SEQUENCE [LARGE SCALE GENOMIC DNA]</scope>
    <source>
        <strain evidence="2">Derp</strain>
    </source>
</reference>
<name>A0ABQ8IW62_DERPT</name>